<evidence type="ECO:0000259" key="1">
    <source>
        <dbReference type="Pfam" id="PF06048"/>
    </source>
</evidence>
<accession>A0A653L8Q6</accession>
<evidence type="ECO:0000313" key="2">
    <source>
        <dbReference type="EMBL" id="VXA87461.1"/>
    </source>
</evidence>
<protein>
    <submittedName>
        <fullName evidence="2">Helicase</fullName>
    </submittedName>
</protein>
<keyword evidence="2" id="KW-0347">Helicase</keyword>
<dbReference type="Pfam" id="PF06048">
    <property type="entry name" value="DUF927"/>
    <property type="match status" value="1"/>
</dbReference>
<reference evidence="2 3" key="1">
    <citation type="submission" date="2019-10" db="EMBL/GenBank/DDBJ databases">
        <authorList>
            <person name="Karimi E."/>
        </authorList>
    </citation>
    <scope>NUCLEOTIDE SEQUENCE [LARGE SCALE GENOMIC DNA]</scope>
    <source>
        <strain evidence="2">Aeromonas sp. 8C</strain>
    </source>
</reference>
<dbReference type="EMBL" id="CABWLC010000018">
    <property type="protein sequence ID" value="VXA87461.1"/>
    <property type="molecule type" value="Genomic_DNA"/>
</dbReference>
<dbReference type="RefSeq" id="WP_159157670.1">
    <property type="nucleotide sequence ID" value="NZ_JAAKPF010000015.1"/>
</dbReference>
<dbReference type="GO" id="GO:0004386">
    <property type="term" value="F:helicase activity"/>
    <property type="evidence" value="ECO:0007669"/>
    <property type="project" value="UniProtKB-KW"/>
</dbReference>
<evidence type="ECO:0000313" key="3">
    <source>
        <dbReference type="Proteomes" id="UP000439123"/>
    </source>
</evidence>
<keyword evidence="2" id="KW-0067">ATP-binding</keyword>
<dbReference type="InterPro" id="IPR009270">
    <property type="entry name" value="DUF927"/>
</dbReference>
<sequence length="560" mass="63873">MEFRLLPDALECRESERWVKIGGHIKVRVRTRAADQKRSYGVLLEWKNLDGVYLQDIVLVKHLQGDNSRQVREMLIDSGYPLELSPHAWPRIQRYLLSEIQRAEPATCVERTGWHREGFVTPSWGAPRNNEKLYLLRRGLDMELRPSGTLEQWQEEIGKVCIGNPLLIFCCGVALSAPLLSSSGVENVIFHLYGDSGTGKSTAMKVATSVLGDEPLMRTWLSTANGLAAAAALHHDVPLFLDELSQAKAEDADVAVYSICNGRPKLRSNETGQLAIGEPWRTIALSNGEVTLAEHLAQLGKEPLAGQLSRVIEIPITGQYGMFDTLHGFKRGDLLSDELKRRCKCYYGTLFPAWVSRLVSYEEAELARKVSDLLHYRSELMKEDAETTLGYSVSPQVMRVIRRFALVQVALIMANNFSLLPWLEHHSVDAVNHAFSQWLKHRGHGLDTEDYRLFYMLKAAIQAWGPHIRPQEGRLNSGVGYYRTHQGEQQWLIKPDVLKNALNLRPQYRSQMLRLVKRDWLQFNELDRLTLKVVQEKKSVRYFAIWPERIKRGLTELEVD</sequence>
<proteinExistence type="predicted"/>
<keyword evidence="2" id="KW-0547">Nucleotide-binding</keyword>
<organism evidence="2 3">
    <name type="scientific">Aeromonas veronii</name>
    <dbReference type="NCBI Taxonomy" id="654"/>
    <lineage>
        <taxon>Bacteria</taxon>
        <taxon>Pseudomonadati</taxon>
        <taxon>Pseudomonadota</taxon>
        <taxon>Gammaproteobacteria</taxon>
        <taxon>Aeromonadales</taxon>
        <taxon>Aeromonadaceae</taxon>
        <taxon>Aeromonas</taxon>
    </lineage>
</organism>
<feature type="domain" description="DUF927" evidence="1">
    <location>
        <begin position="19"/>
        <end position="273"/>
    </location>
</feature>
<gene>
    <name evidence="2" type="ORF">AERO8C_50202</name>
</gene>
<dbReference type="AlphaFoldDB" id="A0A653L8Q6"/>
<dbReference type="Proteomes" id="UP000439123">
    <property type="component" value="Unassembled WGS sequence"/>
</dbReference>
<name>A0A653L8Q6_AERVE</name>
<keyword evidence="2" id="KW-0378">Hydrolase</keyword>